<evidence type="ECO:0000256" key="6">
    <source>
        <dbReference type="ARBA" id="ARBA00023125"/>
    </source>
</evidence>
<dbReference type="SUPFAM" id="SSF53335">
    <property type="entry name" value="S-adenosyl-L-methionine-dependent methyltransferases"/>
    <property type="match status" value="1"/>
</dbReference>
<name>A0ABT7B0M7_9CYAN</name>
<keyword evidence="12" id="KW-1185">Reference proteome</keyword>
<feature type="region of interest" description="Disordered" evidence="9">
    <location>
        <begin position="168"/>
        <end position="203"/>
    </location>
</feature>
<organism evidence="11 12">
    <name type="scientific">Roseofilum capinflatum BLCC-M114</name>
    <dbReference type="NCBI Taxonomy" id="3022440"/>
    <lineage>
        <taxon>Bacteria</taxon>
        <taxon>Bacillati</taxon>
        <taxon>Cyanobacteriota</taxon>
        <taxon>Cyanophyceae</taxon>
        <taxon>Desertifilales</taxon>
        <taxon>Desertifilaceae</taxon>
        <taxon>Roseofilum</taxon>
        <taxon>Roseofilum capinflatum</taxon>
    </lineage>
</organism>
<evidence type="ECO:0000256" key="2">
    <source>
        <dbReference type="ARBA" id="ARBA00022603"/>
    </source>
</evidence>
<dbReference type="RefSeq" id="WP_283765104.1">
    <property type="nucleotide sequence ID" value="NZ_JAQOSO010000004.1"/>
</dbReference>
<accession>A0ABT7B0M7</accession>
<dbReference type="PRINTS" id="PR00508">
    <property type="entry name" value="S21N4MTFRASE"/>
</dbReference>
<dbReference type="PANTHER" id="PTHR13370">
    <property type="entry name" value="RNA METHYLASE-RELATED"/>
    <property type="match status" value="1"/>
</dbReference>
<comment type="similarity">
    <text evidence="1">Belongs to the N(4)/N(6)-methyltransferase family. N(4) subfamily.</text>
</comment>
<sequence>MADLDKIIDKVLWGDIRSVADQIPDNVVQTIITSPPYFGHRNYGTEPESEYEIGRENSLDVYIENLTSCFSAIKSKLRDDGLLWLNLGDTYINKELQGVPWRIAFALKDTGWILRSDIIWKKPNAMPSSVKNRPTTDHEYIFLFAKSSDYYYDADAIREPHITFTENSKMKGGRNHLGKRNGTPEKGKNSGNSNLHTGRWDQAFHPKGRNKRTVWEIPLGKFRDAHFAVYPEALVETCLLAASRKGDIVFDPFAGSGTTGVVALKHQRKFIGCELVKEYQEMAQKRIDELVVQPSLFE</sequence>
<comment type="caution">
    <text evidence="11">The sequence shown here is derived from an EMBL/GenBank/DDBJ whole genome shotgun (WGS) entry which is preliminary data.</text>
</comment>
<evidence type="ECO:0000256" key="5">
    <source>
        <dbReference type="ARBA" id="ARBA00022747"/>
    </source>
</evidence>
<dbReference type="Pfam" id="PF01555">
    <property type="entry name" value="N6_N4_Mtase"/>
    <property type="match status" value="1"/>
</dbReference>
<evidence type="ECO:0000256" key="1">
    <source>
        <dbReference type="ARBA" id="ARBA00010203"/>
    </source>
</evidence>
<keyword evidence="6" id="KW-0238">DNA-binding</keyword>
<dbReference type="EMBL" id="JAQOSO010000004">
    <property type="protein sequence ID" value="MDJ1172724.1"/>
    <property type="molecule type" value="Genomic_DNA"/>
</dbReference>
<keyword evidence="4" id="KW-0949">S-adenosyl-L-methionine</keyword>
<dbReference type="EC" id="2.1.1.-" evidence="8"/>
<gene>
    <name evidence="11" type="ORF">PMG25_01290</name>
</gene>
<dbReference type="PROSITE" id="PS00093">
    <property type="entry name" value="N4_MTASE"/>
    <property type="match status" value="1"/>
</dbReference>
<evidence type="ECO:0000256" key="3">
    <source>
        <dbReference type="ARBA" id="ARBA00022679"/>
    </source>
</evidence>
<evidence type="ECO:0000256" key="7">
    <source>
        <dbReference type="ARBA" id="ARBA00049120"/>
    </source>
</evidence>
<keyword evidence="5" id="KW-0680">Restriction system</keyword>
<evidence type="ECO:0000313" key="12">
    <source>
        <dbReference type="Proteomes" id="UP001235849"/>
    </source>
</evidence>
<dbReference type="InterPro" id="IPR017985">
    <property type="entry name" value="MeTrfase_CN4_CS"/>
</dbReference>
<dbReference type="Proteomes" id="UP001235849">
    <property type="component" value="Unassembled WGS sequence"/>
</dbReference>
<comment type="catalytic activity">
    <reaction evidence="7">
        <text>a 2'-deoxycytidine in DNA + S-adenosyl-L-methionine = an N(4)-methyl-2'-deoxycytidine in DNA + S-adenosyl-L-homocysteine + H(+)</text>
        <dbReference type="Rhea" id="RHEA:16857"/>
        <dbReference type="Rhea" id="RHEA-COMP:11369"/>
        <dbReference type="Rhea" id="RHEA-COMP:13674"/>
        <dbReference type="ChEBI" id="CHEBI:15378"/>
        <dbReference type="ChEBI" id="CHEBI:57856"/>
        <dbReference type="ChEBI" id="CHEBI:59789"/>
        <dbReference type="ChEBI" id="CHEBI:85452"/>
        <dbReference type="ChEBI" id="CHEBI:137933"/>
        <dbReference type="EC" id="2.1.1.113"/>
    </reaction>
</comment>
<dbReference type="Gene3D" id="3.40.50.150">
    <property type="entry name" value="Vaccinia Virus protein VP39"/>
    <property type="match status" value="1"/>
</dbReference>
<keyword evidence="2" id="KW-0489">Methyltransferase</keyword>
<dbReference type="InterPro" id="IPR029063">
    <property type="entry name" value="SAM-dependent_MTases_sf"/>
</dbReference>
<proteinExistence type="inferred from homology"/>
<evidence type="ECO:0000256" key="8">
    <source>
        <dbReference type="RuleBase" id="RU362026"/>
    </source>
</evidence>
<evidence type="ECO:0000256" key="4">
    <source>
        <dbReference type="ARBA" id="ARBA00022691"/>
    </source>
</evidence>
<keyword evidence="3" id="KW-0808">Transferase</keyword>
<evidence type="ECO:0000259" key="10">
    <source>
        <dbReference type="Pfam" id="PF01555"/>
    </source>
</evidence>
<evidence type="ECO:0000313" key="11">
    <source>
        <dbReference type="EMBL" id="MDJ1172724.1"/>
    </source>
</evidence>
<evidence type="ECO:0000256" key="9">
    <source>
        <dbReference type="SAM" id="MobiDB-lite"/>
    </source>
</evidence>
<dbReference type="PANTHER" id="PTHR13370:SF24">
    <property type="entry name" value="TYPE III RESTRICTION-MODIFICATION ENZYME STYLTI MOD SUBUNIT"/>
    <property type="match status" value="1"/>
</dbReference>
<reference evidence="11 12" key="1">
    <citation type="submission" date="2023-01" db="EMBL/GenBank/DDBJ databases">
        <title>Novel diversity within Roseofilum (Cyanobacteria; Desertifilaceae) from marine benthic mats with descriptions of four novel species.</title>
        <authorList>
            <person name="Wang Y."/>
            <person name="Berthold D.E."/>
            <person name="Hu J."/>
            <person name="Lefler F.W."/>
            <person name="Laughinghouse H.D. IV."/>
        </authorList>
    </citation>
    <scope>NUCLEOTIDE SEQUENCE [LARGE SCALE GENOMIC DNA]</scope>
    <source>
        <strain evidence="11 12">BLCC-M114</strain>
    </source>
</reference>
<protein>
    <recommendedName>
        <fullName evidence="8">Methyltransferase</fullName>
        <ecNumber evidence="8">2.1.1.-</ecNumber>
    </recommendedName>
</protein>
<dbReference type="InterPro" id="IPR001091">
    <property type="entry name" value="RM_Methyltransferase"/>
</dbReference>
<dbReference type="InterPro" id="IPR002941">
    <property type="entry name" value="DNA_methylase_N4/N6"/>
</dbReference>
<feature type="domain" description="DNA methylase N-4/N-6" evidence="10">
    <location>
        <begin position="28"/>
        <end position="285"/>
    </location>
</feature>